<dbReference type="Proteomes" id="UP000789759">
    <property type="component" value="Unassembled WGS sequence"/>
</dbReference>
<evidence type="ECO:0000256" key="7">
    <source>
        <dbReference type="PIRSR" id="PIRSR617867-1"/>
    </source>
</evidence>
<keyword evidence="5" id="KW-0904">Protein phosphatase</keyword>
<dbReference type="GO" id="GO:0003993">
    <property type="term" value="F:acid phosphatase activity"/>
    <property type="evidence" value="ECO:0007669"/>
    <property type="project" value="InterPro"/>
</dbReference>
<dbReference type="AlphaFoldDB" id="A0A9N9E5B4"/>
<dbReference type="GO" id="GO:0004726">
    <property type="term" value="F:non-membrane spanning protein tyrosine phosphatase activity"/>
    <property type="evidence" value="ECO:0007669"/>
    <property type="project" value="InterPro"/>
</dbReference>
<feature type="domain" description="Phosphotyrosine protein phosphatase I" evidence="8">
    <location>
        <begin position="1"/>
        <end position="135"/>
    </location>
</feature>
<evidence type="ECO:0000256" key="1">
    <source>
        <dbReference type="ARBA" id="ARBA00004496"/>
    </source>
</evidence>
<feature type="active site" description="Proton donor" evidence="7">
    <location>
        <position position="109"/>
    </location>
</feature>
<dbReference type="InterPro" id="IPR036196">
    <property type="entry name" value="Ptyr_pPase_sf"/>
</dbReference>
<comment type="similarity">
    <text evidence="2">Belongs to the low molecular weight phosphotyrosine protein phosphatase family.</text>
</comment>
<dbReference type="PRINTS" id="PR00719">
    <property type="entry name" value="LMWPTPASE"/>
</dbReference>
<accession>A0A9N9E5B4</accession>
<comment type="catalytic activity">
    <reaction evidence="6">
        <text>O-phospho-L-tyrosyl-[protein] + H2O = L-tyrosyl-[protein] + phosphate</text>
        <dbReference type="Rhea" id="RHEA:10684"/>
        <dbReference type="Rhea" id="RHEA-COMP:10136"/>
        <dbReference type="Rhea" id="RHEA-COMP:20101"/>
        <dbReference type="ChEBI" id="CHEBI:15377"/>
        <dbReference type="ChEBI" id="CHEBI:43474"/>
        <dbReference type="ChEBI" id="CHEBI:46858"/>
        <dbReference type="ChEBI" id="CHEBI:61978"/>
        <dbReference type="EC" id="3.1.3.48"/>
    </reaction>
</comment>
<dbReference type="PANTHER" id="PTHR11717">
    <property type="entry name" value="LOW MOLECULAR WEIGHT PROTEIN TYROSINE PHOSPHATASE"/>
    <property type="match status" value="1"/>
</dbReference>
<proteinExistence type="inferred from homology"/>
<dbReference type="PANTHER" id="PTHR11717:SF7">
    <property type="entry name" value="LOW MOLECULAR WEIGHT PHOSPHOTYROSINE PROTEIN PHOSPHATASE"/>
    <property type="match status" value="1"/>
</dbReference>
<comment type="caution">
    <text evidence="9">The sequence shown here is derived from an EMBL/GenBank/DDBJ whole genome shotgun (WGS) entry which is preliminary data.</text>
</comment>
<organism evidence="9 10">
    <name type="scientific">Cetraspora pellucida</name>
    <dbReference type="NCBI Taxonomy" id="1433469"/>
    <lineage>
        <taxon>Eukaryota</taxon>
        <taxon>Fungi</taxon>
        <taxon>Fungi incertae sedis</taxon>
        <taxon>Mucoromycota</taxon>
        <taxon>Glomeromycotina</taxon>
        <taxon>Glomeromycetes</taxon>
        <taxon>Diversisporales</taxon>
        <taxon>Gigasporaceae</taxon>
        <taxon>Cetraspora</taxon>
    </lineage>
</organism>
<dbReference type="SUPFAM" id="SSF52788">
    <property type="entry name" value="Phosphotyrosine protein phosphatases I"/>
    <property type="match status" value="1"/>
</dbReference>
<keyword evidence="10" id="KW-1185">Reference proteome</keyword>
<dbReference type="GO" id="GO:0005737">
    <property type="term" value="C:cytoplasm"/>
    <property type="evidence" value="ECO:0007669"/>
    <property type="project" value="UniProtKB-SubCell"/>
</dbReference>
<evidence type="ECO:0000256" key="4">
    <source>
        <dbReference type="ARBA" id="ARBA00022801"/>
    </source>
</evidence>
<sequence length="138" mass="15795">MAEAVFAHTALQKGLQSRFIVDSAGTGAYHIGEPPHPRTVKLCTDNGIHIEHTARKIRVNDFDEFDYIFCMDDMNLREVKRMKKSTKNSKAIVKLFGEYDPQGQITIDDPYYSGEEAYRDIFVQITRCSEAFLQSLEL</sequence>
<evidence type="ECO:0000256" key="2">
    <source>
        <dbReference type="ARBA" id="ARBA00011063"/>
    </source>
</evidence>
<dbReference type="InterPro" id="IPR017867">
    <property type="entry name" value="Tyr_phospatase_low_mol_wt"/>
</dbReference>
<dbReference type="Pfam" id="PF01451">
    <property type="entry name" value="LMWPc"/>
    <property type="match status" value="1"/>
</dbReference>
<dbReference type="InterPro" id="IPR050438">
    <property type="entry name" value="LMW_PTPase"/>
</dbReference>
<dbReference type="SMART" id="SM00226">
    <property type="entry name" value="LMWPc"/>
    <property type="match status" value="1"/>
</dbReference>
<dbReference type="Gene3D" id="3.40.50.2300">
    <property type="match status" value="1"/>
</dbReference>
<evidence type="ECO:0000256" key="5">
    <source>
        <dbReference type="ARBA" id="ARBA00022912"/>
    </source>
</evidence>
<keyword evidence="3" id="KW-0963">Cytoplasm</keyword>
<dbReference type="InterPro" id="IPR002115">
    <property type="entry name" value="Tyr_Pase_low_mol_wt_mml"/>
</dbReference>
<evidence type="ECO:0000256" key="3">
    <source>
        <dbReference type="ARBA" id="ARBA00022490"/>
    </source>
</evidence>
<dbReference type="EMBL" id="CAJVQA010007758">
    <property type="protein sequence ID" value="CAG8661372.1"/>
    <property type="molecule type" value="Genomic_DNA"/>
</dbReference>
<name>A0A9N9E5B4_9GLOM</name>
<dbReference type="PRINTS" id="PR00720">
    <property type="entry name" value="MAMMALPTPASE"/>
</dbReference>
<keyword evidence="4" id="KW-0378">Hydrolase</keyword>
<dbReference type="FunFam" id="3.40.50.2300:FF:000105">
    <property type="entry name" value="Low molecular weight phosphotyrosine protein"/>
    <property type="match status" value="1"/>
</dbReference>
<comment type="subcellular location">
    <subcellularLocation>
        <location evidence="1">Cytoplasm</location>
    </subcellularLocation>
</comment>
<protein>
    <submittedName>
        <fullName evidence="9">4298_t:CDS:1</fullName>
    </submittedName>
</protein>
<evidence type="ECO:0000313" key="9">
    <source>
        <dbReference type="EMBL" id="CAG8661372.1"/>
    </source>
</evidence>
<reference evidence="9" key="1">
    <citation type="submission" date="2021-06" db="EMBL/GenBank/DDBJ databases">
        <authorList>
            <person name="Kallberg Y."/>
            <person name="Tangrot J."/>
            <person name="Rosling A."/>
        </authorList>
    </citation>
    <scope>NUCLEOTIDE SEQUENCE</scope>
    <source>
        <strain evidence="9">FL966</strain>
    </source>
</reference>
<gene>
    <name evidence="9" type="ORF">CPELLU_LOCUS9817</name>
</gene>
<evidence type="ECO:0000313" key="10">
    <source>
        <dbReference type="Proteomes" id="UP000789759"/>
    </source>
</evidence>
<dbReference type="CDD" id="cd16343">
    <property type="entry name" value="LMWPTP"/>
    <property type="match status" value="1"/>
</dbReference>
<dbReference type="OrthoDB" id="3388at2759"/>
<evidence type="ECO:0000256" key="6">
    <source>
        <dbReference type="ARBA" id="ARBA00051722"/>
    </source>
</evidence>
<dbReference type="InterPro" id="IPR023485">
    <property type="entry name" value="Ptyr_pPase"/>
</dbReference>
<evidence type="ECO:0000259" key="8">
    <source>
        <dbReference type="SMART" id="SM00226"/>
    </source>
</evidence>